<evidence type="ECO:0000313" key="3">
    <source>
        <dbReference type="Proteomes" id="UP000034196"/>
    </source>
</evidence>
<evidence type="ECO:0000313" key="2">
    <source>
        <dbReference type="EMBL" id="OIJ63942.1"/>
    </source>
</evidence>
<reference evidence="2" key="1">
    <citation type="submission" date="2016-10" db="EMBL/GenBank/DDBJ databases">
        <title>Genome sequence of Streptomyces mangrovisoli MUSC 149.</title>
        <authorList>
            <person name="Lee L.-H."/>
            <person name="Ser H.-L."/>
        </authorList>
    </citation>
    <scope>NUCLEOTIDE SEQUENCE [LARGE SCALE GENOMIC DNA]</scope>
    <source>
        <strain evidence="2">MUSC 149</strain>
    </source>
</reference>
<sequence length="79" mass="8567">MEGRIDWFVTSEPLPLQIQHSGDGIVMANSRTVPEWSGSYAGYGQVVVTRSTYAKQNSDTVSGTVRGVRPASRSLVRPA</sequence>
<dbReference type="AlphaFoldDB" id="A0A1J4NS04"/>
<evidence type="ECO:0000256" key="1">
    <source>
        <dbReference type="SAM" id="MobiDB-lite"/>
    </source>
</evidence>
<accession>A0A1J4NS04</accession>
<organism evidence="2 3">
    <name type="scientific">Streptomyces mangrovisoli</name>
    <dbReference type="NCBI Taxonomy" id="1428628"/>
    <lineage>
        <taxon>Bacteria</taxon>
        <taxon>Bacillati</taxon>
        <taxon>Actinomycetota</taxon>
        <taxon>Actinomycetes</taxon>
        <taxon>Kitasatosporales</taxon>
        <taxon>Streptomycetaceae</taxon>
        <taxon>Streptomyces</taxon>
    </lineage>
</organism>
<proteinExistence type="predicted"/>
<keyword evidence="3" id="KW-1185">Reference proteome</keyword>
<dbReference type="Proteomes" id="UP000034196">
    <property type="component" value="Unassembled WGS sequence"/>
</dbReference>
<name>A0A1J4NS04_9ACTN</name>
<feature type="region of interest" description="Disordered" evidence="1">
    <location>
        <begin position="59"/>
        <end position="79"/>
    </location>
</feature>
<dbReference type="Gene3D" id="3.40.190.10">
    <property type="entry name" value="Periplasmic binding protein-like II"/>
    <property type="match status" value="2"/>
</dbReference>
<dbReference type="RefSeq" id="WP_071369898.1">
    <property type="nucleotide sequence ID" value="NZ_LAVA02000090.1"/>
</dbReference>
<gene>
    <name evidence="2" type="ORF">WN71_031585</name>
</gene>
<dbReference type="STRING" id="1428628.WN71_031585"/>
<comment type="caution">
    <text evidence="2">The sequence shown here is derived from an EMBL/GenBank/DDBJ whole genome shotgun (WGS) entry which is preliminary data.</text>
</comment>
<dbReference type="EMBL" id="LAVA02000090">
    <property type="protein sequence ID" value="OIJ63942.1"/>
    <property type="molecule type" value="Genomic_DNA"/>
</dbReference>
<protein>
    <submittedName>
        <fullName evidence="2">Uncharacterized protein</fullName>
    </submittedName>
</protein>